<evidence type="ECO:0000313" key="1">
    <source>
        <dbReference type="EMBL" id="EHC71553.1"/>
    </source>
</evidence>
<accession>G5QCD5</accession>
<reference evidence="1 2" key="1">
    <citation type="journal article" date="2011" name="BMC Genomics">
        <title>Genome sequencing reveals diversification of virulence factor content and possible host adaptation in distinct subpopulations of Salmonella enterica.</title>
        <authorList>
            <person name="den Bakker H.C."/>
            <person name="Moreno Switt A.I."/>
            <person name="Govoni G."/>
            <person name="Cummings C.A."/>
            <person name="Ranieri M.L."/>
            <person name="Degoricija L."/>
            <person name="Hoelzer K."/>
            <person name="Rodriguez-Rivera L.D."/>
            <person name="Brown S."/>
            <person name="Bolchacova E."/>
            <person name="Furtado M.R."/>
            <person name="Wiedmann M."/>
        </authorList>
    </citation>
    <scope>NUCLEOTIDE SEQUENCE [LARGE SCALE GENOMIC DNA]</scope>
    <source>
        <strain evidence="1 2">S5-403</strain>
    </source>
</reference>
<protein>
    <submittedName>
        <fullName evidence="1">Uncharacterized protein</fullName>
    </submittedName>
</protein>
<gene>
    <name evidence="1" type="ORF">LTSEMON_6278</name>
</gene>
<organism evidence="1 2">
    <name type="scientific">Salmonella enterica subsp. enterica serovar Montevideo str. S5-403</name>
    <dbReference type="NCBI Taxonomy" id="913242"/>
    <lineage>
        <taxon>Bacteria</taxon>
        <taxon>Pseudomonadati</taxon>
        <taxon>Pseudomonadota</taxon>
        <taxon>Gammaproteobacteria</taxon>
        <taxon>Enterobacterales</taxon>
        <taxon>Enterobacteriaceae</taxon>
        <taxon>Salmonella</taxon>
    </lineage>
</organism>
<dbReference type="AlphaFoldDB" id="G5QCD5"/>
<sequence>MGAYQAWQSAQADFKPASGAWRSVIYTPGRAPLPPLFSDIAR</sequence>
<dbReference type="PATRIC" id="fig|913242.3.peg.5472"/>
<comment type="caution">
    <text evidence="1">The sequence shown here is derived from an EMBL/GenBank/DDBJ whole genome shotgun (WGS) entry which is preliminary data.</text>
</comment>
<evidence type="ECO:0000313" key="2">
    <source>
        <dbReference type="Proteomes" id="UP000003221"/>
    </source>
</evidence>
<name>G5QCD5_SALMO</name>
<dbReference type="Proteomes" id="UP000003221">
    <property type="component" value="Unassembled WGS sequence"/>
</dbReference>
<dbReference type="EMBL" id="AFCS01001398">
    <property type="protein sequence ID" value="EHC71553.1"/>
    <property type="molecule type" value="Genomic_DNA"/>
</dbReference>
<proteinExistence type="predicted"/>